<comment type="similarity">
    <text evidence="5 6">Belongs to the NDK family.</text>
</comment>
<dbReference type="PANTHER" id="PTHR34045:SF3">
    <property type="entry name" value="PROTEIN LAZY 4"/>
    <property type="match status" value="1"/>
</dbReference>
<name>A0A6A1W1X7_9ROSI</name>
<dbReference type="PANTHER" id="PTHR34045">
    <property type="entry name" value="OS03G0406300 PROTEIN"/>
    <property type="match status" value="1"/>
</dbReference>
<dbReference type="InterPro" id="IPR001564">
    <property type="entry name" value="Nucleoside_diP_kinase"/>
</dbReference>
<accession>A0A6A1W1X7</accession>
<dbReference type="InterPro" id="IPR034907">
    <property type="entry name" value="NDK-like_dom"/>
</dbReference>
<keyword evidence="3" id="KW-0341">Growth regulation</keyword>
<dbReference type="Pfam" id="PF00334">
    <property type="entry name" value="NDK"/>
    <property type="match status" value="1"/>
</dbReference>
<organism evidence="9 10">
    <name type="scientific">Morella rubra</name>
    <name type="common">Chinese bayberry</name>
    <dbReference type="NCBI Taxonomy" id="262757"/>
    <lineage>
        <taxon>Eukaryota</taxon>
        <taxon>Viridiplantae</taxon>
        <taxon>Streptophyta</taxon>
        <taxon>Embryophyta</taxon>
        <taxon>Tracheophyta</taxon>
        <taxon>Spermatophyta</taxon>
        <taxon>Magnoliopsida</taxon>
        <taxon>eudicotyledons</taxon>
        <taxon>Gunneridae</taxon>
        <taxon>Pentapetalae</taxon>
        <taxon>rosids</taxon>
        <taxon>fabids</taxon>
        <taxon>Fagales</taxon>
        <taxon>Myricaceae</taxon>
        <taxon>Morella</taxon>
    </lineage>
</organism>
<dbReference type="SUPFAM" id="SSF54919">
    <property type="entry name" value="Nucleoside diphosphate kinase, NDK"/>
    <property type="match status" value="1"/>
</dbReference>
<dbReference type="EMBL" id="RXIC02000021">
    <property type="protein sequence ID" value="KAB1218336.1"/>
    <property type="molecule type" value="Genomic_DNA"/>
</dbReference>
<evidence type="ECO:0000256" key="2">
    <source>
        <dbReference type="ARBA" id="ARBA00000937"/>
    </source>
</evidence>
<dbReference type="GO" id="GO:0006228">
    <property type="term" value="P:UTP biosynthetic process"/>
    <property type="evidence" value="ECO:0007669"/>
    <property type="project" value="InterPro"/>
</dbReference>
<dbReference type="Proteomes" id="UP000516437">
    <property type="component" value="Chromosome 3"/>
</dbReference>
<comment type="catalytic activity">
    <reaction evidence="1">
        <text>a 2'-deoxyribonucleoside 5'-diphosphate + ATP = a 2'-deoxyribonucleoside 5'-triphosphate + ADP</text>
        <dbReference type="Rhea" id="RHEA:44640"/>
        <dbReference type="ChEBI" id="CHEBI:30616"/>
        <dbReference type="ChEBI" id="CHEBI:61560"/>
        <dbReference type="ChEBI" id="CHEBI:73316"/>
        <dbReference type="ChEBI" id="CHEBI:456216"/>
        <dbReference type="EC" id="2.7.4.6"/>
    </reaction>
</comment>
<comment type="catalytic activity">
    <reaction evidence="2">
        <text>a ribonucleoside 5'-diphosphate + ATP = a ribonucleoside 5'-triphosphate + ADP</text>
        <dbReference type="Rhea" id="RHEA:18113"/>
        <dbReference type="ChEBI" id="CHEBI:30616"/>
        <dbReference type="ChEBI" id="CHEBI:57930"/>
        <dbReference type="ChEBI" id="CHEBI:61557"/>
        <dbReference type="ChEBI" id="CHEBI:456216"/>
        <dbReference type="EC" id="2.7.4.6"/>
    </reaction>
</comment>
<dbReference type="GO" id="GO:0006183">
    <property type="term" value="P:GTP biosynthetic process"/>
    <property type="evidence" value="ECO:0007669"/>
    <property type="project" value="InterPro"/>
</dbReference>
<reference evidence="9 10" key="1">
    <citation type="journal article" date="2019" name="Plant Biotechnol. J.">
        <title>The red bayberry genome and genetic basis of sex determination.</title>
        <authorList>
            <person name="Jia H.M."/>
            <person name="Jia H.J."/>
            <person name="Cai Q.L."/>
            <person name="Wang Y."/>
            <person name="Zhao H.B."/>
            <person name="Yang W.F."/>
            <person name="Wang G.Y."/>
            <person name="Li Y.H."/>
            <person name="Zhan D.L."/>
            <person name="Shen Y.T."/>
            <person name="Niu Q.F."/>
            <person name="Chang L."/>
            <person name="Qiu J."/>
            <person name="Zhao L."/>
            <person name="Xie H.B."/>
            <person name="Fu W.Y."/>
            <person name="Jin J."/>
            <person name="Li X.W."/>
            <person name="Jiao Y."/>
            <person name="Zhou C.C."/>
            <person name="Tu T."/>
            <person name="Chai C.Y."/>
            <person name="Gao J.L."/>
            <person name="Fan L.J."/>
            <person name="van de Weg E."/>
            <person name="Wang J.Y."/>
            <person name="Gao Z.S."/>
        </authorList>
    </citation>
    <scope>NUCLEOTIDE SEQUENCE [LARGE SCALE GENOMIC DNA]</scope>
    <source>
        <tissue evidence="9">Leaves</tissue>
    </source>
</reference>
<dbReference type="PRINTS" id="PR01243">
    <property type="entry name" value="NUCDPKINASE"/>
</dbReference>
<dbReference type="GO" id="GO:0004550">
    <property type="term" value="F:nucleoside diphosphate kinase activity"/>
    <property type="evidence" value="ECO:0007669"/>
    <property type="project" value="UniProtKB-EC"/>
</dbReference>
<proteinExistence type="inferred from homology"/>
<evidence type="ECO:0000256" key="6">
    <source>
        <dbReference type="RuleBase" id="RU004011"/>
    </source>
</evidence>
<comment type="caution">
    <text evidence="9">The sequence shown here is derived from an EMBL/GenBank/DDBJ whole genome shotgun (WGS) entry which is preliminary data.</text>
</comment>
<comment type="caution">
    <text evidence="5">Lacks conserved residue(s) required for the propagation of feature annotation.</text>
</comment>
<keyword evidence="9" id="KW-0808">Transferase</keyword>
<dbReference type="PROSITE" id="PS51374">
    <property type="entry name" value="NDPK_LIKE"/>
    <property type="match status" value="1"/>
</dbReference>
<keyword evidence="10" id="KW-1185">Reference proteome</keyword>
<evidence type="ECO:0000256" key="7">
    <source>
        <dbReference type="SAM" id="MobiDB-lite"/>
    </source>
</evidence>
<dbReference type="InterPro" id="IPR044683">
    <property type="entry name" value="LAZY"/>
</dbReference>
<protein>
    <submittedName>
        <fullName evidence="9">Putative nucleoside diphosphate kinase 5</fullName>
    </submittedName>
</protein>
<sequence length="485" mass="55244">MARALVLFLVVSLPHNYSLPFQMTLRIVPFLAKFLFFFLLVSVPFPCRIKNAILESGFHIFKERMVQLDEDSAASFYAEHSTKSFFSSLVKYITSGPVLVMVLKKENAVVDWRALIGPTDAREAKITHPHSIRAMCGLDSEKNCVHGSDSTQSAQREISFFFKEVSADRLPAPQFCKDLLIPGPHHQPNFPPFQTFQRAFGSPVKMKLFGWMQNKLNGKQGNKKPETAPTTYYVKQEPREEFNDWPHGLLAIGTFGNNDLKENPEIQNTQENPSSSEEEEEVLAFTPEEVGKLQKELTKLLSRKSNKEKETADLPLDRFLNCPSSLEVDRRISNALCTDSFRSDEDIDRTISVILGRCKEMCAENKKAIGKKSISFLLKKMFVCGSGFAPAPSLRDTFQESRMEKLLRVMLHKKINPQKSYRASSATRYLDDKQMPKKGKDDETQEKTHEGCKWVKTDSECKDASSFQGLEKLLKITITQQNRHR</sequence>
<evidence type="ECO:0000256" key="3">
    <source>
        <dbReference type="ARBA" id="ARBA00022604"/>
    </source>
</evidence>
<evidence type="ECO:0000256" key="4">
    <source>
        <dbReference type="ARBA" id="ARBA00024198"/>
    </source>
</evidence>
<evidence type="ECO:0000256" key="1">
    <source>
        <dbReference type="ARBA" id="ARBA00000082"/>
    </source>
</evidence>
<comment type="similarity">
    <text evidence="4">Belongs to the LAZY family.</text>
</comment>
<evidence type="ECO:0000259" key="8">
    <source>
        <dbReference type="SMART" id="SM00562"/>
    </source>
</evidence>
<feature type="compositionally biased region" description="Basic and acidic residues" evidence="7">
    <location>
        <begin position="429"/>
        <end position="449"/>
    </location>
</feature>
<dbReference type="OrthoDB" id="1729737at2759"/>
<feature type="region of interest" description="Disordered" evidence="7">
    <location>
        <begin position="422"/>
        <end position="449"/>
    </location>
</feature>
<evidence type="ECO:0000256" key="5">
    <source>
        <dbReference type="PROSITE-ProRule" id="PRU00706"/>
    </source>
</evidence>
<dbReference type="AlphaFoldDB" id="A0A6A1W1X7"/>
<dbReference type="GO" id="GO:0040008">
    <property type="term" value="P:regulation of growth"/>
    <property type="evidence" value="ECO:0007669"/>
    <property type="project" value="InterPro"/>
</dbReference>
<dbReference type="Gene3D" id="3.30.70.141">
    <property type="entry name" value="Nucleoside diphosphate kinase-like domain"/>
    <property type="match status" value="1"/>
</dbReference>
<gene>
    <name evidence="9" type="ORF">CJ030_MR3G026216</name>
</gene>
<evidence type="ECO:0000313" key="9">
    <source>
        <dbReference type="EMBL" id="KAB1218336.1"/>
    </source>
</evidence>
<dbReference type="InterPro" id="IPR036850">
    <property type="entry name" value="NDK-like_dom_sf"/>
</dbReference>
<keyword evidence="9" id="KW-0418">Kinase</keyword>
<dbReference type="SMART" id="SM00562">
    <property type="entry name" value="NDK"/>
    <property type="match status" value="1"/>
</dbReference>
<feature type="domain" description="Nucleoside diphosphate kinase-like" evidence="8">
    <location>
        <begin position="48"/>
        <end position="169"/>
    </location>
</feature>
<dbReference type="GO" id="GO:0006241">
    <property type="term" value="P:CTP biosynthetic process"/>
    <property type="evidence" value="ECO:0007669"/>
    <property type="project" value="InterPro"/>
</dbReference>
<dbReference type="GO" id="GO:0009630">
    <property type="term" value="P:gravitropism"/>
    <property type="evidence" value="ECO:0007669"/>
    <property type="project" value="InterPro"/>
</dbReference>
<evidence type="ECO:0000313" key="10">
    <source>
        <dbReference type="Proteomes" id="UP000516437"/>
    </source>
</evidence>